<comment type="caution">
    <text evidence="2">The sequence shown here is derived from an EMBL/GenBank/DDBJ whole genome shotgun (WGS) entry which is preliminary data.</text>
</comment>
<proteinExistence type="predicted"/>
<dbReference type="OrthoDB" id="10248398at2759"/>
<dbReference type="Proteomes" id="UP000198287">
    <property type="component" value="Unassembled WGS sequence"/>
</dbReference>
<dbReference type="InterPro" id="IPR008493">
    <property type="entry name" value="Hikeshi-like_N"/>
</dbReference>
<dbReference type="AlphaFoldDB" id="A0A226ENF2"/>
<dbReference type="InterPro" id="IPR031318">
    <property type="entry name" value="OPI10"/>
</dbReference>
<dbReference type="OMA" id="TIPSFSH"/>
<gene>
    <name evidence="2" type="ORF">Fcan01_06515</name>
</gene>
<dbReference type="STRING" id="158441.A0A226ENF2"/>
<evidence type="ECO:0000313" key="3">
    <source>
        <dbReference type="Proteomes" id="UP000198287"/>
    </source>
</evidence>
<feature type="domain" description="Hikeshi-like N-terminal" evidence="1">
    <location>
        <begin position="6"/>
        <end position="128"/>
    </location>
</feature>
<reference evidence="2 3" key="1">
    <citation type="submission" date="2015-12" db="EMBL/GenBank/DDBJ databases">
        <title>The genome of Folsomia candida.</title>
        <authorList>
            <person name="Faddeeva A."/>
            <person name="Derks M.F."/>
            <person name="Anvar Y."/>
            <person name="Smit S."/>
            <person name="Van Straalen N."/>
            <person name="Roelofs D."/>
        </authorList>
    </citation>
    <scope>NUCLEOTIDE SEQUENCE [LARGE SCALE GENOMIC DNA]</scope>
    <source>
        <strain evidence="2 3">VU population</strain>
        <tissue evidence="2">Whole body</tissue>
    </source>
</reference>
<dbReference type="GO" id="GO:0030544">
    <property type="term" value="F:Hsp70 protein binding"/>
    <property type="evidence" value="ECO:0007669"/>
    <property type="project" value="TreeGrafter"/>
</dbReference>
<evidence type="ECO:0000259" key="1">
    <source>
        <dbReference type="Pfam" id="PF05603"/>
    </source>
</evidence>
<dbReference type="Pfam" id="PF05603">
    <property type="entry name" value="Hikeshi-like_N"/>
    <property type="match status" value="1"/>
</dbReference>
<dbReference type="GO" id="GO:0061608">
    <property type="term" value="F:nuclear import signal receptor activity"/>
    <property type="evidence" value="ECO:0007669"/>
    <property type="project" value="TreeGrafter"/>
</dbReference>
<protein>
    <submittedName>
        <fullName evidence="2">Protein Hikeshi</fullName>
    </submittedName>
</protein>
<keyword evidence="3" id="KW-1185">Reference proteome</keyword>
<evidence type="ECO:0000313" key="2">
    <source>
        <dbReference type="EMBL" id="OXA58331.1"/>
    </source>
</evidence>
<dbReference type="GO" id="GO:0005634">
    <property type="term" value="C:nucleus"/>
    <property type="evidence" value="ECO:0007669"/>
    <property type="project" value="TreeGrafter"/>
</dbReference>
<dbReference type="PANTHER" id="PTHR12925:SF0">
    <property type="entry name" value="PROTEIN HIKESHI"/>
    <property type="match status" value="1"/>
</dbReference>
<name>A0A226ENF2_FOLCA</name>
<organism evidence="2 3">
    <name type="scientific">Folsomia candida</name>
    <name type="common">Springtail</name>
    <dbReference type="NCBI Taxonomy" id="158441"/>
    <lineage>
        <taxon>Eukaryota</taxon>
        <taxon>Metazoa</taxon>
        <taxon>Ecdysozoa</taxon>
        <taxon>Arthropoda</taxon>
        <taxon>Hexapoda</taxon>
        <taxon>Collembola</taxon>
        <taxon>Entomobryomorpha</taxon>
        <taxon>Isotomoidea</taxon>
        <taxon>Isotomidae</taxon>
        <taxon>Proisotominae</taxon>
        <taxon>Folsomia</taxon>
    </lineage>
</organism>
<dbReference type="GO" id="GO:0006606">
    <property type="term" value="P:protein import into nucleus"/>
    <property type="evidence" value="ECO:0007669"/>
    <property type="project" value="TreeGrafter"/>
</dbReference>
<dbReference type="EMBL" id="LNIX01000003">
    <property type="protein sequence ID" value="OXA58331.1"/>
    <property type="molecule type" value="Genomic_DNA"/>
</dbReference>
<sequence>MFALLVSGRLVQTNFVQSTEDQRKFMIDIPQAEGVNHVAVFLTGESPFPLGTGGQIYFAWPDSQNKTTWRLAGYISNDKPSTIFKISGHSKSYSDDTKSYFAQPLLTPTPCTQTAKIGILIESLETIKLMSK</sequence>
<accession>A0A226ENF2</accession>
<dbReference type="PANTHER" id="PTHR12925">
    <property type="entry name" value="HIKESHI FAMILY MEMBER"/>
    <property type="match status" value="1"/>
</dbReference>
<dbReference type="GO" id="GO:0005829">
    <property type="term" value="C:cytosol"/>
    <property type="evidence" value="ECO:0007669"/>
    <property type="project" value="TreeGrafter"/>
</dbReference>